<dbReference type="AlphaFoldDB" id="A0A176RXW1"/>
<dbReference type="InterPro" id="IPR023346">
    <property type="entry name" value="Lysozyme-like_dom_sf"/>
</dbReference>
<dbReference type="InterPro" id="IPR008258">
    <property type="entry name" value="Transglycosylase_SLT_dom_1"/>
</dbReference>
<evidence type="ECO:0000313" key="3">
    <source>
        <dbReference type="Proteomes" id="UP000076962"/>
    </source>
</evidence>
<organism evidence="2 3">
    <name type="scientific">Candidatus Thiomargarita nelsonii</name>
    <dbReference type="NCBI Taxonomy" id="1003181"/>
    <lineage>
        <taxon>Bacteria</taxon>
        <taxon>Pseudomonadati</taxon>
        <taxon>Pseudomonadota</taxon>
        <taxon>Gammaproteobacteria</taxon>
        <taxon>Thiotrichales</taxon>
        <taxon>Thiotrichaceae</taxon>
        <taxon>Thiomargarita</taxon>
    </lineage>
</organism>
<dbReference type="SUPFAM" id="SSF53955">
    <property type="entry name" value="Lysozyme-like"/>
    <property type="match status" value="1"/>
</dbReference>
<name>A0A176RXW1_9GAMM</name>
<accession>A0A176RXW1</accession>
<dbReference type="Pfam" id="PF01464">
    <property type="entry name" value="SLT"/>
    <property type="match status" value="1"/>
</dbReference>
<dbReference type="EMBL" id="LUTY01002297">
    <property type="protein sequence ID" value="OAD20538.1"/>
    <property type="molecule type" value="Genomic_DNA"/>
</dbReference>
<gene>
    <name evidence="2" type="ORF">THIOM_003753</name>
</gene>
<protein>
    <submittedName>
        <fullName evidence="2">Lytic transglycosylase-like, catalytic domain protein</fullName>
    </submittedName>
</protein>
<sequence length="172" mass="19866">AYAKKVFSQSTLVEKFIELPAGIRKRLSEISYGIAGIESGFNNSLISPVKAQSVWQIMPSTFEQICEKLDLKVDYDNFITTTAVANRYCEEIYDYLRRFCHDDFKSLATEFGFSKTDFENEFIFPCIVSAYHAGYGRLKKVIHWFAENYDQDRLCQKIGTYPLTEVKTLTQT</sequence>
<feature type="domain" description="Transglycosylase SLT" evidence="1">
    <location>
        <begin position="30"/>
        <end position="142"/>
    </location>
</feature>
<proteinExistence type="predicted"/>
<feature type="non-terminal residue" evidence="2">
    <location>
        <position position="1"/>
    </location>
</feature>
<comment type="caution">
    <text evidence="2">The sequence shown here is derived from an EMBL/GenBank/DDBJ whole genome shotgun (WGS) entry which is preliminary data.</text>
</comment>
<reference evidence="2 3" key="1">
    <citation type="submission" date="2016-05" db="EMBL/GenBank/DDBJ databases">
        <title>Single-cell genome of chain-forming Candidatus Thiomargarita nelsonii and comparison to other large sulfur-oxidizing bacteria.</title>
        <authorList>
            <person name="Winkel M."/>
            <person name="Salman V."/>
            <person name="Woyke T."/>
            <person name="Schulz-Vogt H."/>
            <person name="Richter M."/>
            <person name="Flood B."/>
            <person name="Bailey J."/>
            <person name="Amann R."/>
            <person name="Mussmann M."/>
        </authorList>
    </citation>
    <scope>NUCLEOTIDE SEQUENCE [LARGE SCALE GENOMIC DNA]</scope>
    <source>
        <strain evidence="2 3">THI036</strain>
    </source>
</reference>
<keyword evidence="3" id="KW-1185">Reference proteome</keyword>
<dbReference type="Proteomes" id="UP000076962">
    <property type="component" value="Unassembled WGS sequence"/>
</dbReference>
<dbReference type="Gene3D" id="1.10.530.10">
    <property type="match status" value="1"/>
</dbReference>
<evidence type="ECO:0000259" key="1">
    <source>
        <dbReference type="Pfam" id="PF01464"/>
    </source>
</evidence>
<evidence type="ECO:0000313" key="2">
    <source>
        <dbReference type="EMBL" id="OAD20538.1"/>
    </source>
</evidence>